<dbReference type="InterPro" id="IPR023210">
    <property type="entry name" value="NADP_OxRdtase_dom"/>
</dbReference>
<dbReference type="GO" id="GO:0016491">
    <property type="term" value="F:oxidoreductase activity"/>
    <property type="evidence" value="ECO:0007669"/>
    <property type="project" value="UniProtKB-KW"/>
</dbReference>
<protein>
    <submittedName>
        <fullName evidence="3">Aldo/keto reductase</fullName>
    </submittedName>
</protein>
<evidence type="ECO:0000256" key="1">
    <source>
        <dbReference type="ARBA" id="ARBA00023002"/>
    </source>
</evidence>
<name>A0A8F9TW90_9BACT</name>
<dbReference type="Pfam" id="PF00248">
    <property type="entry name" value="Aldo_ket_red"/>
    <property type="match status" value="1"/>
</dbReference>
<accession>A0A8F9TW90</accession>
<dbReference type="Gene3D" id="3.20.20.100">
    <property type="entry name" value="NADP-dependent oxidoreductase domain"/>
    <property type="match status" value="1"/>
</dbReference>
<dbReference type="Proteomes" id="UP000825051">
    <property type="component" value="Chromosome"/>
</dbReference>
<dbReference type="KEGG" id="ole:K0B96_16845"/>
<feature type="domain" description="NADP-dependent oxidoreductase" evidence="2">
    <location>
        <begin position="15"/>
        <end position="312"/>
    </location>
</feature>
<keyword evidence="4" id="KW-1185">Reference proteome</keyword>
<gene>
    <name evidence="3" type="ORF">K0B96_16845</name>
</gene>
<dbReference type="RefSeq" id="WP_220162174.1">
    <property type="nucleotide sequence ID" value="NZ_CP080507.1"/>
</dbReference>
<organism evidence="3 4">
    <name type="scientific">Horticoccus luteus</name>
    <dbReference type="NCBI Taxonomy" id="2862869"/>
    <lineage>
        <taxon>Bacteria</taxon>
        <taxon>Pseudomonadati</taxon>
        <taxon>Verrucomicrobiota</taxon>
        <taxon>Opitutia</taxon>
        <taxon>Opitutales</taxon>
        <taxon>Opitutaceae</taxon>
        <taxon>Horticoccus</taxon>
    </lineage>
</organism>
<evidence type="ECO:0000259" key="2">
    <source>
        <dbReference type="Pfam" id="PF00248"/>
    </source>
</evidence>
<dbReference type="InterPro" id="IPR036812">
    <property type="entry name" value="NAD(P)_OxRdtase_dom_sf"/>
</dbReference>
<dbReference type="InterPro" id="IPR050523">
    <property type="entry name" value="AKR_Detox_Biosynth"/>
</dbReference>
<sequence>MKRRVLGRSGVTVSELCLGTLNFGWNVGMEQAFEVLDTFRAAGGNFVQTSSVRFGDGAGLASAHASEDYVGRWRRARGIARPELFLATRVMFEGAPTLAGATLEQTVRAACEASLRRLQTDHLDLFLLEWGGANVAIDDLLVSLARLRRAGLIRYFGAGGLPAWRVMEAIHRAVQRDTDRFEVVQADFSLLAQERPERDLLDLCQAYRLGFLARSPLGGGLLAEVDRDEAFSGWRGRRAPLEDGATALTSVRAALAEVAARHDVSLPRVALAWVLAQRAVTAPVVGVASAPQLRELLAATDFTLSTEDLDFLTRVAVRPAAARLPQPSTLVSL</sequence>
<dbReference type="PANTHER" id="PTHR43364">
    <property type="entry name" value="NADH-SPECIFIC METHYLGLYOXAL REDUCTASE-RELATED"/>
    <property type="match status" value="1"/>
</dbReference>
<dbReference type="AlphaFoldDB" id="A0A8F9TW90"/>
<dbReference type="EMBL" id="CP080507">
    <property type="protein sequence ID" value="QYM78949.1"/>
    <property type="molecule type" value="Genomic_DNA"/>
</dbReference>
<proteinExistence type="predicted"/>
<reference evidence="3" key="1">
    <citation type="submission" date="2021-08" db="EMBL/GenBank/DDBJ databases">
        <title>Genome of a novel bacterium of the phylum Verrucomicrobia, Oleiharenicola sp. KSB-15.</title>
        <authorList>
            <person name="Chung J.-H."/>
            <person name="Ahn J.-H."/>
            <person name="Yoon Y."/>
            <person name="Kim D.-Y."/>
            <person name="An S.-H."/>
            <person name="Park I."/>
            <person name="Yeon J."/>
        </authorList>
    </citation>
    <scope>NUCLEOTIDE SEQUENCE</scope>
    <source>
        <strain evidence="3">KSB-15</strain>
    </source>
</reference>
<keyword evidence="1" id="KW-0560">Oxidoreductase</keyword>
<dbReference type="SUPFAM" id="SSF51430">
    <property type="entry name" value="NAD(P)-linked oxidoreductase"/>
    <property type="match status" value="1"/>
</dbReference>
<evidence type="ECO:0000313" key="4">
    <source>
        <dbReference type="Proteomes" id="UP000825051"/>
    </source>
</evidence>
<evidence type="ECO:0000313" key="3">
    <source>
        <dbReference type="EMBL" id="QYM78949.1"/>
    </source>
</evidence>
<dbReference type="PANTHER" id="PTHR43364:SF4">
    <property type="entry name" value="NAD(P)-LINKED OXIDOREDUCTASE SUPERFAMILY PROTEIN"/>
    <property type="match status" value="1"/>
</dbReference>